<dbReference type="VEuPathDB" id="CryptoDB:Vbra_18982"/>
<reference evidence="1 2" key="1">
    <citation type="submission" date="2014-11" db="EMBL/GenBank/DDBJ databases">
        <authorList>
            <person name="Zhu J."/>
            <person name="Qi W."/>
            <person name="Song R."/>
        </authorList>
    </citation>
    <scope>NUCLEOTIDE SEQUENCE [LARGE SCALE GENOMIC DNA]</scope>
</reference>
<organism evidence="1 2">
    <name type="scientific">Vitrella brassicaformis (strain CCMP3155)</name>
    <dbReference type="NCBI Taxonomy" id="1169540"/>
    <lineage>
        <taxon>Eukaryota</taxon>
        <taxon>Sar</taxon>
        <taxon>Alveolata</taxon>
        <taxon>Colpodellida</taxon>
        <taxon>Vitrellaceae</taxon>
        <taxon>Vitrella</taxon>
    </lineage>
</organism>
<dbReference type="EMBL" id="CDMY01000869">
    <property type="protein sequence ID" value="CEM35883.1"/>
    <property type="molecule type" value="Genomic_DNA"/>
</dbReference>
<proteinExistence type="predicted"/>
<evidence type="ECO:0000313" key="2">
    <source>
        <dbReference type="Proteomes" id="UP000041254"/>
    </source>
</evidence>
<dbReference type="Proteomes" id="UP000041254">
    <property type="component" value="Unassembled WGS sequence"/>
</dbReference>
<keyword evidence="2" id="KW-1185">Reference proteome</keyword>
<name>A0A0G4GXN0_VITBC</name>
<evidence type="ECO:0000313" key="1">
    <source>
        <dbReference type="EMBL" id="CEM35883.1"/>
    </source>
</evidence>
<gene>
    <name evidence="1" type="ORF">Vbra_18982</name>
</gene>
<dbReference type="InParanoid" id="A0A0G4GXN0"/>
<protein>
    <submittedName>
        <fullName evidence="1">Uncharacterized protein</fullName>
    </submittedName>
</protein>
<accession>A0A0G4GXN0</accession>
<dbReference type="AlphaFoldDB" id="A0A0G4GXN0"/>
<sequence>MSRPPRTPPTLLAFDGSAADLPGEVMTGVLQNLFGCCQWRVVSRWYRSRPTNEKKAMEIALKDLARFISDNPPEEGGNGGLGEDIRPKRLSYADYMDKQRFRSTYQLMNGSVQESVAKKARQTDGGDVATSTSSDKTLLALSNVISTNRQDAVMSWIKKNKSSDKVRVFLDGVRSLKWLAREYDGVKSDYSDHFIGSTQRPHRPKRAYLNFSSLPIGSIYSRISSVYPISKKEQEELMASSYFKDSGDVESLTASLKQADVNRKLPSVSVGGVNAARPGAEVSKCLKGHKPHWKSEYKAQMHSDVHNSLAMKRFDLVPGTRAPRVRRAFDLSVL</sequence>